<dbReference type="RefSeq" id="WP_211353715.1">
    <property type="nucleotide sequence ID" value="NZ_CP144375.1"/>
</dbReference>
<evidence type="ECO:0000313" key="4">
    <source>
        <dbReference type="Proteomes" id="UP000256269"/>
    </source>
</evidence>
<dbReference type="InterPro" id="IPR043502">
    <property type="entry name" value="DNA/RNA_pol_sf"/>
</dbReference>
<keyword evidence="3" id="KW-0808">Transferase</keyword>
<evidence type="ECO:0000313" key="3">
    <source>
        <dbReference type="EMBL" id="REH17455.1"/>
    </source>
</evidence>
<sequence>MLSVLRERGRRGLPLDELYRQLFNPQLYLLAYGRIYANHGAMTPGVTRETVDGMSQAKIGRIIDAMRHERYRFAPARRVHIPKKNAKTRPLGLPTWSDKLVGEVVCLLLEAYYEPTFSDRSHGFRPRRGCHTALREIANTWTGTAWFIEADIADCFGSLDHDLMITILSEKIHDNRFLRLVRNMLTAGYLEDWKWGATLSGAPQGGVASPILSSIYLHKLDQFVETVLIPEYTRGERRARNPAYLRLQTQLATARRRGDRPAARALRRRMVSLPSADPDDPGYRRLRYCRYADDHLLWFTGPKAEAEDIKQRLAEFLRDELKLELSQDKTLITHARTGAARFLGYEITVQHNDTKKTSRYRRVNGQIALRVPRDVIKAKSAPYLHRGKPAKQPARTNGSDHTIVATYGAIYRGIVQYYLLAGDVYRLHRLRWVMETSMLKTLAGKHRSTVSKMAAKHKAKIQTPHGLRTCFEARIEREGRRPLVARFGETPLHRQKTATVTDRQPARVDYPHKELITRLLADVCEVCQQPGEVEVHHVRALAALGKPGPLQPLWAKAMANRRRKNLVVCASCHGHIAHAVVTGEPDDRETITSGSAGGRAEKDQPRLAPRCAADPSAWLFGYRRLAVRCERKPTL</sequence>
<protein>
    <submittedName>
        <fullName evidence="3">Group II intron reverse transcriptase/maturase</fullName>
    </submittedName>
</protein>
<feature type="domain" description="Reverse transcriptase" evidence="2">
    <location>
        <begin position="62"/>
        <end position="347"/>
    </location>
</feature>
<dbReference type="Pfam" id="PF00078">
    <property type="entry name" value="RVT_1"/>
    <property type="match status" value="1"/>
</dbReference>
<feature type="region of interest" description="Disordered" evidence="1">
    <location>
        <begin position="586"/>
        <end position="607"/>
    </location>
</feature>
<dbReference type="EMBL" id="QUNO01000046">
    <property type="protein sequence ID" value="REH17455.1"/>
    <property type="molecule type" value="Genomic_DNA"/>
</dbReference>
<keyword evidence="3" id="KW-0695">RNA-directed DNA polymerase</keyword>
<dbReference type="PANTHER" id="PTHR34047">
    <property type="entry name" value="NUCLEAR INTRON MATURASE 1, MITOCHONDRIAL-RELATED"/>
    <property type="match status" value="1"/>
</dbReference>
<dbReference type="GO" id="GO:0003964">
    <property type="term" value="F:RNA-directed DNA polymerase activity"/>
    <property type="evidence" value="ECO:0007669"/>
    <property type="project" value="UniProtKB-KW"/>
</dbReference>
<dbReference type="Pfam" id="PF21368">
    <property type="entry name" value="AI2M-like_HNH"/>
    <property type="match status" value="1"/>
</dbReference>
<evidence type="ECO:0000256" key="1">
    <source>
        <dbReference type="SAM" id="MobiDB-lite"/>
    </source>
</evidence>
<gene>
    <name evidence="3" type="ORF">BCF44_14611</name>
</gene>
<proteinExistence type="predicted"/>
<dbReference type="GO" id="GO:0006397">
    <property type="term" value="P:mRNA processing"/>
    <property type="evidence" value="ECO:0007669"/>
    <property type="project" value="InterPro"/>
</dbReference>
<comment type="caution">
    <text evidence="3">The sequence shown here is derived from an EMBL/GenBank/DDBJ whole genome shotgun (WGS) entry which is preliminary data.</text>
</comment>
<organism evidence="3 4">
    <name type="scientific">Kutzneria buriramensis</name>
    <dbReference type="NCBI Taxonomy" id="1045776"/>
    <lineage>
        <taxon>Bacteria</taxon>
        <taxon>Bacillati</taxon>
        <taxon>Actinomycetota</taxon>
        <taxon>Actinomycetes</taxon>
        <taxon>Pseudonocardiales</taxon>
        <taxon>Pseudonocardiaceae</taxon>
        <taxon>Kutzneria</taxon>
    </lineage>
</organism>
<dbReference type="InterPro" id="IPR000477">
    <property type="entry name" value="RT_dom"/>
</dbReference>
<dbReference type="AlphaFoldDB" id="A0A3E0G3Y6"/>
<name>A0A3E0G3Y6_9PSEU</name>
<keyword evidence="3" id="KW-0548">Nucleotidyltransferase</keyword>
<dbReference type="PROSITE" id="PS50878">
    <property type="entry name" value="RT_POL"/>
    <property type="match status" value="1"/>
</dbReference>
<dbReference type="Proteomes" id="UP000256269">
    <property type="component" value="Unassembled WGS sequence"/>
</dbReference>
<keyword evidence="4" id="KW-1185">Reference proteome</keyword>
<dbReference type="InterPro" id="IPR051083">
    <property type="entry name" value="GrpII_Intron_Splice-Mob/Def"/>
</dbReference>
<dbReference type="PANTHER" id="PTHR34047:SF8">
    <property type="entry name" value="PROTEIN YKFC"/>
    <property type="match status" value="1"/>
</dbReference>
<dbReference type="InterPro" id="IPR049030">
    <property type="entry name" value="AI2M-like_HNH"/>
</dbReference>
<dbReference type="SUPFAM" id="SSF56672">
    <property type="entry name" value="DNA/RNA polymerases"/>
    <property type="match status" value="1"/>
</dbReference>
<dbReference type="Pfam" id="PF01348">
    <property type="entry name" value="Intron_maturas2"/>
    <property type="match status" value="1"/>
</dbReference>
<dbReference type="InterPro" id="IPR024937">
    <property type="entry name" value="Domain_X"/>
</dbReference>
<evidence type="ECO:0000259" key="2">
    <source>
        <dbReference type="PROSITE" id="PS50878"/>
    </source>
</evidence>
<accession>A0A3E0G3Y6</accession>
<dbReference type="CDD" id="cd01651">
    <property type="entry name" value="RT_G2_intron"/>
    <property type="match status" value="1"/>
</dbReference>
<reference evidence="3 4" key="1">
    <citation type="submission" date="2018-08" db="EMBL/GenBank/DDBJ databases">
        <title>Genomic Encyclopedia of Archaeal and Bacterial Type Strains, Phase II (KMG-II): from individual species to whole genera.</title>
        <authorList>
            <person name="Goeker M."/>
        </authorList>
    </citation>
    <scope>NUCLEOTIDE SEQUENCE [LARGE SCALE GENOMIC DNA]</scope>
    <source>
        <strain evidence="3 4">DSM 45791</strain>
    </source>
</reference>